<dbReference type="Pfam" id="PF12089">
    <property type="entry name" value="DUF3566"/>
    <property type="match status" value="1"/>
</dbReference>
<dbReference type="Proteomes" id="UP001501771">
    <property type="component" value="Unassembled WGS sequence"/>
</dbReference>
<keyword evidence="5" id="KW-1185">Reference proteome</keyword>
<organism evidence="4 5">
    <name type="scientific">Nocardioides koreensis</name>
    <dbReference type="NCBI Taxonomy" id="433651"/>
    <lineage>
        <taxon>Bacteria</taxon>
        <taxon>Bacillati</taxon>
        <taxon>Actinomycetota</taxon>
        <taxon>Actinomycetes</taxon>
        <taxon>Propionibacteriales</taxon>
        <taxon>Nocardioidaceae</taxon>
        <taxon>Nocardioides</taxon>
    </lineage>
</organism>
<evidence type="ECO:0000313" key="4">
    <source>
        <dbReference type="EMBL" id="GAA2141201.1"/>
    </source>
</evidence>
<feature type="compositionally biased region" description="Basic and acidic residues" evidence="1">
    <location>
        <begin position="1"/>
        <end position="19"/>
    </location>
</feature>
<dbReference type="EMBL" id="BAAAQR010000002">
    <property type="protein sequence ID" value="GAA2141201.1"/>
    <property type="molecule type" value="Genomic_DNA"/>
</dbReference>
<reference evidence="4 5" key="1">
    <citation type="journal article" date="2019" name="Int. J. Syst. Evol. Microbiol.">
        <title>The Global Catalogue of Microorganisms (GCM) 10K type strain sequencing project: providing services to taxonomists for standard genome sequencing and annotation.</title>
        <authorList>
            <consortium name="The Broad Institute Genomics Platform"/>
            <consortium name="The Broad Institute Genome Sequencing Center for Infectious Disease"/>
            <person name="Wu L."/>
            <person name="Ma J."/>
        </authorList>
    </citation>
    <scope>NUCLEOTIDE SEQUENCE [LARGE SCALE GENOMIC DNA]</scope>
    <source>
        <strain evidence="4 5">JCM 16022</strain>
    </source>
</reference>
<keyword evidence="2" id="KW-0472">Membrane</keyword>
<sequence length="186" mass="19913">MTERPVERTSTRTTPDRTQETAVRAPLGERISAKLTKATDEHRANANPESQKAAKKAAVGGRPPRRARLRLTRVDPWSVMKTAFLLSIAFGVVTVVSVLMVWSVLGAAGVWDSINTTVQDVVGGQDSAGFDVTDYLGTSRVIGFTMLVAIIDVVLLTAIATLGAFLYNMAAALLGGIEVTLAEDER</sequence>
<feature type="domain" description="DUF3566" evidence="3">
    <location>
        <begin position="64"/>
        <end position="183"/>
    </location>
</feature>
<name>A0ABN2ZF12_9ACTN</name>
<feature type="transmembrane region" description="Helical" evidence="2">
    <location>
        <begin position="141"/>
        <end position="167"/>
    </location>
</feature>
<feature type="transmembrane region" description="Helical" evidence="2">
    <location>
        <begin position="83"/>
        <end position="105"/>
    </location>
</feature>
<dbReference type="RefSeq" id="WP_344148939.1">
    <property type="nucleotide sequence ID" value="NZ_BAAAQR010000002.1"/>
</dbReference>
<accession>A0ABN2ZF12</accession>
<evidence type="ECO:0000313" key="5">
    <source>
        <dbReference type="Proteomes" id="UP001501771"/>
    </source>
</evidence>
<feature type="region of interest" description="Disordered" evidence="1">
    <location>
        <begin position="1"/>
        <end position="63"/>
    </location>
</feature>
<gene>
    <name evidence="4" type="ORF">GCM10009844_11510</name>
</gene>
<evidence type="ECO:0000259" key="3">
    <source>
        <dbReference type="Pfam" id="PF12089"/>
    </source>
</evidence>
<proteinExistence type="predicted"/>
<protein>
    <submittedName>
        <fullName evidence="4">DUF3566 domain-containing protein</fullName>
    </submittedName>
</protein>
<evidence type="ECO:0000256" key="2">
    <source>
        <dbReference type="SAM" id="Phobius"/>
    </source>
</evidence>
<comment type="caution">
    <text evidence="4">The sequence shown here is derived from an EMBL/GenBank/DDBJ whole genome shotgun (WGS) entry which is preliminary data.</text>
</comment>
<evidence type="ECO:0000256" key="1">
    <source>
        <dbReference type="SAM" id="MobiDB-lite"/>
    </source>
</evidence>
<keyword evidence="2" id="KW-0812">Transmembrane</keyword>
<dbReference type="InterPro" id="IPR021949">
    <property type="entry name" value="DUF3566_TM"/>
</dbReference>
<keyword evidence="2" id="KW-1133">Transmembrane helix</keyword>